<feature type="transmembrane region" description="Helical" evidence="2">
    <location>
        <begin position="56"/>
        <end position="78"/>
    </location>
</feature>
<sequence length="488" mass="53415">DNIPMLSLQPALIGSVGDGDRDETTAPFAGDSTPLKGRKANPVLMPARAKTGRTRALAFCLLAICIVSGIVAVLPLGARARGEFGGAMNKVNVSWANMRWQTSGNEEDNCPPPFRLANATIHCGIGNLSPLNVSSDGTRYCGGVRMQPNYCTLPTAGGWAAQAQSASGVEVSVPRPLPLRLGIHRHNSDLPRCKTIEDVIDGAYVGVGFDQEWVPKSCSVIPLSPFAWTQNTKCQATIAMIGDSHVRNLFTATINGLRGVETFAEAHAGSAAKERGVALSYEWRLHQNGTASDFFAVHSDVLFVDPTPFEDCPCGDLVRRCLRVAFIWAPKFNDQLRMIHFVTTWKSDIVIAEPGNAYEQTNVLSYEWTAKYDSLLQENKYLQLGVLHFPWGDQPYGREAALANWTTNTTHAGRISLLRQSAMPMPEELQSMQGRKSFHFTCSMGKVNVENDRINAVEPCTDIVDTAQIRALITVHFDALSKTHENSR</sequence>
<keyword evidence="2" id="KW-1133">Transmembrane helix</keyword>
<protein>
    <submittedName>
        <fullName evidence="3">Uncharacterized protein</fullName>
    </submittedName>
</protein>
<organism evidence="3 4">
    <name type="scientific">Cyclostephanos tholiformis</name>
    <dbReference type="NCBI Taxonomy" id="382380"/>
    <lineage>
        <taxon>Eukaryota</taxon>
        <taxon>Sar</taxon>
        <taxon>Stramenopiles</taxon>
        <taxon>Ochrophyta</taxon>
        <taxon>Bacillariophyta</taxon>
        <taxon>Coscinodiscophyceae</taxon>
        <taxon>Thalassiosirophycidae</taxon>
        <taxon>Stephanodiscales</taxon>
        <taxon>Stephanodiscaceae</taxon>
        <taxon>Cyclostephanos</taxon>
    </lineage>
</organism>
<evidence type="ECO:0000256" key="1">
    <source>
        <dbReference type="SAM" id="MobiDB-lite"/>
    </source>
</evidence>
<accession>A0ABD3SS94</accession>
<dbReference type="EMBL" id="JALLPB020000006">
    <property type="protein sequence ID" value="KAL3827266.1"/>
    <property type="molecule type" value="Genomic_DNA"/>
</dbReference>
<comment type="caution">
    <text evidence="3">The sequence shown here is derived from an EMBL/GenBank/DDBJ whole genome shotgun (WGS) entry which is preliminary data.</text>
</comment>
<feature type="non-terminal residue" evidence="3">
    <location>
        <position position="1"/>
    </location>
</feature>
<proteinExistence type="predicted"/>
<feature type="region of interest" description="Disordered" evidence="1">
    <location>
        <begin position="14"/>
        <end position="39"/>
    </location>
</feature>
<reference evidence="3 4" key="1">
    <citation type="submission" date="2024-10" db="EMBL/GenBank/DDBJ databases">
        <title>Updated reference genomes for cyclostephanoid diatoms.</title>
        <authorList>
            <person name="Roberts W.R."/>
            <person name="Alverson A.J."/>
        </authorList>
    </citation>
    <scope>NUCLEOTIDE SEQUENCE [LARGE SCALE GENOMIC DNA]</scope>
    <source>
        <strain evidence="3 4">AJA228-03</strain>
    </source>
</reference>
<evidence type="ECO:0000256" key="2">
    <source>
        <dbReference type="SAM" id="Phobius"/>
    </source>
</evidence>
<dbReference type="Proteomes" id="UP001530377">
    <property type="component" value="Unassembled WGS sequence"/>
</dbReference>
<name>A0ABD3SS94_9STRA</name>
<evidence type="ECO:0000313" key="4">
    <source>
        <dbReference type="Proteomes" id="UP001530377"/>
    </source>
</evidence>
<gene>
    <name evidence="3" type="ORF">ACHAXA_004741</name>
</gene>
<evidence type="ECO:0000313" key="3">
    <source>
        <dbReference type="EMBL" id="KAL3827266.1"/>
    </source>
</evidence>
<dbReference type="AlphaFoldDB" id="A0ABD3SS94"/>
<keyword evidence="2" id="KW-0472">Membrane</keyword>
<keyword evidence="4" id="KW-1185">Reference proteome</keyword>
<keyword evidence="2" id="KW-0812">Transmembrane</keyword>